<evidence type="ECO:0000259" key="3">
    <source>
        <dbReference type="PROSITE" id="PS51304"/>
    </source>
</evidence>
<feature type="domain" description="Galectin" evidence="3">
    <location>
        <begin position="6"/>
        <end position="142"/>
    </location>
</feature>
<evidence type="ECO:0000313" key="4">
    <source>
        <dbReference type="EMBL" id="VDP20528.1"/>
    </source>
</evidence>
<dbReference type="PANTHER" id="PTHR11346:SF171">
    <property type="entry name" value="GALECTIN"/>
    <property type="match status" value="1"/>
</dbReference>
<gene>
    <name evidence="4" type="ORF">HPBE_LOCUS20533</name>
</gene>
<dbReference type="CDD" id="cd00070">
    <property type="entry name" value="GLECT"/>
    <property type="match status" value="1"/>
</dbReference>
<dbReference type="GO" id="GO:0030246">
    <property type="term" value="F:carbohydrate binding"/>
    <property type="evidence" value="ECO:0007669"/>
    <property type="project" value="UniProtKB-UniRule"/>
</dbReference>
<evidence type="ECO:0000256" key="1">
    <source>
        <dbReference type="ARBA" id="ARBA00022734"/>
    </source>
</evidence>
<organism evidence="5 6">
    <name type="scientific">Heligmosomoides polygyrus</name>
    <name type="common">Parasitic roundworm</name>
    <dbReference type="NCBI Taxonomy" id="6339"/>
    <lineage>
        <taxon>Eukaryota</taxon>
        <taxon>Metazoa</taxon>
        <taxon>Ecdysozoa</taxon>
        <taxon>Nematoda</taxon>
        <taxon>Chromadorea</taxon>
        <taxon>Rhabditida</taxon>
        <taxon>Rhabditina</taxon>
        <taxon>Rhabditomorpha</taxon>
        <taxon>Strongyloidea</taxon>
        <taxon>Heligmosomidae</taxon>
        <taxon>Heligmosomoides</taxon>
    </lineage>
</organism>
<protein>
    <recommendedName>
        <fullName evidence="2">Galectin</fullName>
    </recommendedName>
</protein>
<dbReference type="InterPro" id="IPR044156">
    <property type="entry name" value="Galectin-like"/>
</dbReference>
<dbReference type="SMART" id="SM00276">
    <property type="entry name" value="GLECT"/>
    <property type="match status" value="1"/>
</dbReference>
<evidence type="ECO:0000256" key="2">
    <source>
        <dbReference type="RuleBase" id="RU102079"/>
    </source>
</evidence>
<dbReference type="InterPro" id="IPR001079">
    <property type="entry name" value="Galectin_CRD"/>
</dbReference>
<dbReference type="Gene3D" id="2.60.120.200">
    <property type="match status" value="1"/>
</dbReference>
<dbReference type="InterPro" id="IPR013320">
    <property type="entry name" value="ConA-like_dom_sf"/>
</dbReference>
<dbReference type="Pfam" id="PF00337">
    <property type="entry name" value="Gal-bind_lectin"/>
    <property type="match status" value="1"/>
</dbReference>
<dbReference type="OrthoDB" id="6251307at2759"/>
<dbReference type="PANTHER" id="PTHR11346">
    <property type="entry name" value="GALECTIN"/>
    <property type="match status" value="1"/>
</dbReference>
<dbReference type="SMART" id="SM00908">
    <property type="entry name" value="Gal-bind_lectin"/>
    <property type="match status" value="1"/>
</dbReference>
<dbReference type="AlphaFoldDB" id="A0A183GE17"/>
<evidence type="ECO:0000313" key="6">
    <source>
        <dbReference type="WBParaSite" id="HPBE_0002053501-mRNA-1"/>
    </source>
</evidence>
<keyword evidence="5" id="KW-1185">Reference proteome</keyword>
<accession>A0A183GE17</accession>
<dbReference type="GO" id="GO:0016936">
    <property type="term" value="F:galactoside binding"/>
    <property type="evidence" value="ECO:0007669"/>
    <property type="project" value="TreeGrafter"/>
</dbReference>
<reference evidence="6" key="2">
    <citation type="submission" date="2019-09" db="UniProtKB">
        <authorList>
            <consortium name="WormBaseParasite"/>
        </authorList>
    </citation>
    <scope>IDENTIFICATION</scope>
</reference>
<proteinExistence type="predicted"/>
<name>A0A183GE17_HELPZ</name>
<dbReference type="WBParaSite" id="HPBE_0002053501-mRNA-1">
    <property type="protein sequence ID" value="HPBE_0002053501-mRNA-1"/>
    <property type="gene ID" value="HPBE_0002053501"/>
</dbReference>
<dbReference type="PROSITE" id="PS51304">
    <property type="entry name" value="GALECTIN"/>
    <property type="match status" value="1"/>
</dbReference>
<accession>A0A3P8CHW2</accession>
<keyword evidence="1 2" id="KW-0430">Lectin</keyword>
<reference evidence="4 5" key="1">
    <citation type="submission" date="2018-11" db="EMBL/GenBank/DDBJ databases">
        <authorList>
            <consortium name="Pathogen Informatics"/>
        </authorList>
    </citation>
    <scope>NUCLEOTIDE SEQUENCE [LARGE SCALE GENOMIC DNA]</scope>
</reference>
<dbReference type="Proteomes" id="UP000050761">
    <property type="component" value="Unassembled WGS sequence"/>
</dbReference>
<evidence type="ECO:0000313" key="5">
    <source>
        <dbReference type="Proteomes" id="UP000050761"/>
    </source>
</evidence>
<dbReference type="EMBL" id="UZAH01032227">
    <property type="protein sequence ID" value="VDP20528.1"/>
    <property type="molecule type" value="Genomic_DNA"/>
</dbReference>
<sequence length="143" mass="16313">MPFTWTLPPELHGFASPQKVRFTLTPFVSAKRFNCNLLAGEEHLFHFRVDFKDPNNSAIKEAVVRNSTRSSKWLAEERQITSFPFSKGITCDIQFIAYESTVAVDVDGTPFVKFRYRDGDDPHTIDRVTVDGDCVLQRFAHTA</sequence>
<dbReference type="SUPFAM" id="SSF49899">
    <property type="entry name" value="Concanavalin A-like lectins/glucanases"/>
    <property type="match status" value="1"/>
</dbReference>